<feature type="transmembrane region" description="Helical" evidence="1">
    <location>
        <begin position="41"/>
        <end position="63"/>
    </location>
</feature>
<evidence type="ECO:0000313" key="3">
    <source>
        <dbReference type="Proteomes" id="UP000887013"/>
    </source>
</evidence>
<accession>A0A8X6MJZ4</accession>
<dbReference type="Proteomes" id="UP000887013">
    <property type="component" value="Unassembled WGS sequence"/>
</dbReference>
<protein>
    <submittedName>
        <fullName evidence="2">Uncharacterized protein</fullName>
    </submittedName>
</protein>
<sequence length="99" mass="10649">MISGSQPHTEWLLLPSIGSPGCDVISSEIRSVRTGNIVCSLISSVFIPINILLLAFLATFSLASVGCSNLKMRFSLAPHSSHYTSANYLGKAAFFKVLF</sequence>
<keyword evidence="1" id="KW-1133">Transmembrane helix</keyword>
<evidence type="ECO:0000313" key="2">
    <source>
        <dbReference type="EMBL" id="GFS58499.1"/>
    </source>
</evidence>
<keyword evidence="1" id="KW-0472">Membrane</keyword>
<gene>
    <name evidence="2" type="ORF">NPIL_420381</name>
</gene>
<proteinExistence type="predicted"/>
<organism evidence="2 3">
    <name type="scientific">Nephila pilipes</name>
    <name type="common">Giant wood spider</name>
    <name type="synonym">Nephila maculata</name>
    <dbReference type="NCBI Taxonomy" id="299642"/>
    <lineage>
        <taxon>Eukaryota</taxon>
        <taxon>Metazoa</taxon>
        <taxon>Ecdysozoa</taxon>
        <taxon>Arthropoda</taxon>
        <taxon>Chelicerata</taxon>
        <taxon>Arachnida</taxon>
        <taxon>Araneae</taxon>
        <taxon>Araneomorphae</taxon>
        <taxon>Entelegynae</taxon>
        <taxon>Araneoidea</taxon>
        <taxon>Nephilidae</taxon>
        <taxon>Nephila</taxon>
    </lineage>
</organism>
<keyword evidence="3" id="KW-1185">Reference proteome</keyword>
<evidence type="ECO:0000256" key="1">
    <source>
        <dbReference type="SAM" id="Phobius"/>
    </source>
</evidence>
<comment type="caution">
    <text evidence="2">The sequence shown here is derived from an EMBL/GenBank/DDBJ whole genome shotgun (WGS) entry which is preliminary data.</text>
</comment>
<reference evidence="2" key="1">
    <citation type="submission" date="2020-08" db="EMBL/GenBank/DDBJ databases">
        <title>Multicomponent nature underlies the extraordinary mechanical properties of spider dragline silk.</title>
        <authorList>
            <person name="Kono N."/>
            <person name="Nakamura H."/>
            <person name="Mori M."/>
            <person name="Yoshida Y."/>
            <person name="Ohtoshi R."/>
            <person name="Malay A.D."/>
            <person name="Moran D.A.P."/>
            <person name="Tomita M."/>
            <person name="Numata K."/>
            <person name="Arakawa K."/>
        </authorList>
    </citation>
    <scope>NUCLEOTIDE SEQUENCE</scope>
</reference>
<name>A0A8X6MJZ4_NEPPI</name>
<dbReference type="EMBL" id="BMAW01047005">
    <property type="protein sequence ID" value="GFS58499.1"/>
    <property type="molecule type" value="Genomic_DNA"/>
</dbReference>
<keyword evidence="1" id="KW-0812">Transmembrane</keyword>
<dbReference type="AlphaFoldDB" id="A0A8X6MJZ4"/>